<dbReference type="Proteomes" id="UP000597138">
    <property type="component" value="Unassembled WGS sequence"/>
</dbReference>
<dbReference type="InterPro" id="IPR040442">
    <property type="entry name" value="Pyrv_kinase-like_dom_sf"/>
</dbReference>
<evidence type="ECO:0000313" key="2">
    <source>
        <dbReference type="Proteomes" id="UP000597138"/>
    </source>
</evidence>
<gene>
    <name evidence="1" type="ORF">GCM10010985_34190</name>
</gene>
<dbReference type="PANTHER" id="PTHR42905">
    <property type="entry name" value="PHOSPHOENOLPYRUVATE CARBOXYLASE"/>
    <property type="match status" value="1"/>
</dbReference>
<dbReference type="Pfam" id="PF13714">
    <property type="entry name" value="PEP_mutase"/>
    <property type="match status" value="1"/>
</dbReference>
<reference evidence="2" key="1">
    <citation type="journal article" date="2019" name="Int. J. Syst. Evol. Microbiol.">
        <title>The Global Catalogue of Microorganisms (GCM) 10K type strain sequencing project: providing services to taxonomists for standard genome sequencing and annotation.</title>
        <authorList>
            <consortium name="The Broad Institute Genomics Platform"/>
            <consortium name="The Broad Institute Genome Sequencing Center for Infectious Disease"/>
            <person name="Wu L."/>
            <person name="Ma J."/>
        </authorList>
    </citation>
    <scope>NUCLEOTIDE SEQUENCE [LARGE SCALE GENOMIC DNA]</scope>
    <source>
        <strain evidence="2">CGMCC 1.11013</strain>
    </source>
</reference>
<sequence>MAGYGMHALHVGMACLDARSSISGYSAMTTSSSRRRAAFRELVNARRGLLLPGAFNAMSARVAADLGFEALYITGAGVTNMSLGMPDLGFIGLAEVAEHTTRIRDAVDLPLVVDADTGFGNALNVRHTIRTLERAGADAVQLEDQVMPKKCGHFAGKAVISTNEMVGKIRAAVDAREDENFQIIARTDACAVEGFDAAIERANRFVEAGADILFIEAIETQEQIASLNKLVAAPQLINIVIGGKTPVMGRDELERLGFSLVLYANAALQSAVRGMQTALGALKEHGRLDEDPAIVAPFAERQRLVDKPLFDELDRKYAAD</sequence>
<dbReference type="PANTHER" id="PTHR42905:SF5">
    <property type="entry name" value="CARBOXYVINYL-CARBOXYPHOSPHONATE PHOSPHORYLMUTASE, CHLOROPLASTIC"/>
    <property type="match status" value="1"/>
</dbReference>
<protein>
    <submittedName>
        <fullName evidence="1">Carboxyvinyl-carboxyphosphonate phosphorylmutase</fullName>
    </submittedName>
</protein>
<evidence type="ECO:0000313" key="1">
    <source>
        <dbReference type="EMBL" id="GGD76784.1"/>
    </source>
</evidence>
<comment type="caution">
    <text evidence="1">The sequence shown here is derived from an EMBL/GenBank/DDBJ whole genome shotgun (WGS) entry which is preliminary data.</text>
</comment>
<keyword evidence="2" id="KW-1185">Reference proteome</keyword>
<name>A0ABQ1RRZ4_9BURK</name>
<dbReference type="Gene3D" id="3.20.20.60">
    <property type="entry name" value="Phosphoenolpyruvate-binding domains"/>
    <property type="match status" value="1"/>
</dbReference>
<dbReference type="SUPFAM" id="SSF51621">
    <property type="entry name" value="Phosphoenolpyruvate/pyruvate domain"/>
    <property type="match status" value="1"/>
</dbReference>
<proteinExistence type="predicted"/>
<dbReference type="InterPro" id="IPR015813">
    <property type="entry name" value="Pyrv/PenolPyrv_kinase-like_dom"/>
</dbReference>
<organism evidence="1 2">
    <name type="scientific">Caballeronia grimmiae</name>
    <dbReference type="NCBI Taxonomy" id="1071679"/>
    <lineage>
        <taxon>Bacteria</taxon>
        <taxon>Pseudomonadati</taxon>
        <taxon>Pseudomonadota</taxon>
        <taxon>Betaproteobacteria</taxon>
        <taxon>Burkholderiales</taxon>
        <taxon>Burkholderiaceae</taxon>
        <taxon>Caballeronia</taxon>
    </lineage>
</organism>
<dbReference type="EMBL" id="BMEG01000005">
    <property type="protein sequence ID" value="GGD76784.1"/>
    <property type="molecule type" value="Genomic_DNA"/>
</dbReference>
<accession>A0ABQ1RRZ4</accession>
<dbReference type="InterPro" id="IPR039556">
    <property type="entry name" value="ICL/PEPM"/>
</dbReference>
<dbReference type="CDD" id="cd00377">
    <property type="entry name" value="ICL_PEPM"/>
    <property type="match status" value="1"/>
</dbReference>